<evidence type="ECO:0000313" key="2">
    <source>
        <dbReference type="EMBL" id="MPC76979.1"/>
    </source>
</evidence>
<evidence type="ECO:0000313" key="3">
    <source>
        <dbReference type="Proteomes" id="UP000324222"/>
    </source>
</evidence>
<feature type="region of interest" description="Disordered" evidence="1">
    <location>
        <begin position="56"/>
        <end position="86"/>
    </location>
</feature>
<feature type="compositionally biased region" description="Basic and acidic residues" evidence="1">
    <location>
        <begin position="187"/>
        <end position="196"/>
    </location>
</feature>
<feature type="region of interest" description="Disordered" evidence="1">
    <location>
        <begin position="115"/>
        <end position="137"/>
    </location>
</feature>
<keyword evidence="3" id="KW-1185">Reference proteome</keyword>
<protein>
    <submittedName>
        <fullName evidence="2">Uncharacterized protein</fullName>
    </submittedName>
</protein>
<name>A0A5B7I521_PORTR</name>
<feature type="region of interest" description="Disordered" evidence="1">
    <location>
        <begin position="152"/>
        <end position="259"/>
    </location>
</feature>
<evidence type="ECO:0000256" key="1">
    <source>
        <dbReference type="SAM" id="MobiDB-lite"/>
    </source>
</evidence>
<dbReference type="AlphaFoldDB" id="A0A5B7I521"/>
<feature type="compositionally biased region" description="Pro residues" evidence="1">
    <location>
        <begin position="248"/>
        <end position="257"/>
    </location>
</feature>
<dbReference type="EMBL" id="VSRR010044731">
    <property type="protein sequence ID" value="MPC76979.1"/>
    <property type="molecule type" value="Genomic_DNA"/>
</dbReference>
<proteinExistence type="predicted"/>
<sequence>MPGKELSTNTAMNSLSHVMTTLSPNMAWRCGADSRGGASGLIVASSICEVRKEGGADGSEVSAAPGVGEEEASALAGGGDPSSATQRVKHIEPIFLRCTRRLEDSLAVSHSFVRAREEGSQQGGRAGLSPGRRAPACASVGDELQIRLNAILRSSHREGESTRPPGTQIPEEEAAPWPCDASPHQIHHQEGPRPPDDYDTWSQAEDGSSPAGHATPSPPPAAPASPAAPQKCHNSYSESEEETQQSSPHPPCPPRPPRCSIFTISGTLADPFGTSAKYSLRSLSTAHF</sequence>
<reference evidence="2 3" key="1">
    <citation type="submission" date="2019-05" db="EMBL/GenBank/DDBJ databases">
        <title>Another draft genome of Portunus trituberculatus and its Hox gene families provides insights of decapod evolution.</title>
        <authorList>
            <person name="Jeong J.-H."/>
            <person name="Song I."/>
            <person name="Kim S."/>
            <person name="Choi T."/>
            <person name="Kim D."/>
            <person name="Ryu S."/>
            <person name="Kim W."/>
        </authorList>
    </citation>
    <scope>NUCLEOTIDE SEQUENCE [LARGE SCALE GENOMIC DNA]</scope>
    <source>
        <tissue evidence="2">Muscle</tissue>
    </source>
</reference>
<organism evidence="2 3">
    <name type="scientific">Portunus trituberculatus</name>
    <name type="common">Swimming crab</name>
    <name type="synonym">Neptunus trituberculatus</name>
    <dbReference type="NCBI Taxonomy" id="210409"/>
    <lineage>
        <taxon>Eukaryota</taxon>
        <taxon>Metazoa</taxon>
        <taxon>Ecdysozoa</taxon>
        <taxon>Arthropoda</taxon>
        <taxon>Crustacea</taxon>
        <taxon>Multicrustacea</taxon>
        <taxon>Malacostraca</taxon>
        <taxon>Eumalacostraca</taxon>
        <taxon>Eucarida</taxon>
        <taxon>Decapoda</taxon>
        <taxon>Pleocyemata</taxon>
        <taxon>Brachyura</taxon>
        <taxon>Eubrachyura</taxon>
        <taxon>Portunoidea</taxon>
        <taxon>Portunidae</taxon>
        <taxon>Portuninae</taxon>
        <taxon>Portunus</taxon>
    </lineage>
</organism>
<accession>A0A5B7I521</accession>
<comment type="caution">
    <text evidence="2">The sequence shown here is derived from an EMBL/GenBank/DDBJ whole genome shotgun (WGS) entry which is preliminary data.</text>
</comment>
<gene>
    <name evidence="2" type="ORF">E2C01_071416</name>
</gene>
<dbReference type="Proteomes" id="UP000324222">
    <property type="component" value="Unassembled WGS sequence"/>
</dbReference>